<evidence type="ECO:0000256" key="1">
    <source>
        <dbReference type="ARBA" id="ARBA00022729"/>
    </source>
</evidence>
<dbReference type="Pfam" id="PF00395">
    <property type="entry name" value="SLH"/>
    <property type="match status" value="3"/>
</dbReference>
<evidence type="ECO:0000259" key="3">
    <source>
        <dbReference type="PROSITE" id="PS51272"/>
    </source>
</evidence>
<dbReference type="RefSeq" id="WP_212934390.1">
    <property type="nucleotide sequence ID" value="NZ_BORC01000010.1"/>
</dbReference>
<evidence type="ECO:0000313" key="4">
    <source>
        <dbReference type="EMBL" id="GIN64097.1"/>
    </source>
</evidence>
<dbReference type="PANTHER" id="PTHR40446:SF2">
    <property type="entry name" value="N-ACETYLGLUCOSAMINE-1-PHOSPHODIESTER ALPHA-N-ACETYLGLUCOSAMINIDASE"/>
    <property type="match status" value="1"/>
</dbReference>
<gene>
    <name evidence="4" type="ORF">J27TS8_40900</name>
</gene>
<dbReference type="PROSITE" id="PS51272">
    <property type="entry name" value="SLH"/>
    <property type="match status" value="3"/>
</dbReference>
<dbReference type="AlphaFoldDB" id="A0A919WLV3"/>
<feature type="domain" description="SLH" evidence="3">
    <location>
        <begin position="606"/>
        <end position="659"/>
    </location>
</feature>
<feature type="domain" description="SLH" evidence="3">
    <location>
        <begin position="550"/>
        <end position="605"/>
    </location>
</feature>
<proteinExistence type="predicted"/>
<feature type="signal peptide" evidence="2">
    <location>
        <begin position="1"/>
        <end position="26"/>
    </location>
</feature>
<dbReference type="Proteomes" id="UP000682111">
    <property type="component" value="Unassembled WGS sequence"/>
</dbReference>
<organism evidence="4 5">
    <name type="scientific">Robertmurraya siralis</name>
    <dbReference type="NCBI Taxonomy" id="77777"/>
    <lineage>
        <taxon>Bacteria</taxon>
        <taxon>Bacillati</taxon>
        <taxon>Bacillota</taxon>
        <taxon>Bacilli</taxon>
        <taxon>Bacillales</taxon>
        <taxon>Bacillaceae</taxon>
        <taxon>Robertmurraya</taxon>
    </lineage>
</organism>
<dbReference type="Pfam" id="PF09992">
    <property type="entry name" value="NAGPA"/>
    <property type="match status" value="1"/>
</dbReference>
<accession>A0A919WLV3</accession>
<dbReference type="EMBL" id="BORC01000010">
    <property type="protein sequence ID" value="GIN64097.1"/>
    <property type="molecule type" value="Genomic_DNA"/>
</dbReference>
<dbReference type="InterPro" id="IPR001119">
    <property type="entry name" value="SLH_dom"/>
</dbReference>
<evidence type="ECO:0000256" key="2">
    <source>
        <dbReference type="SAM" id="SignalP"/>
    </source>
</evidence>
<sequence length="659" mass="72179">MGKKVKYSFILFLFVLVWGGQSNASAAVVNEFQVSPGVKYKENQEIVNANNQNIRVMEVNLKDPYTQLELSYPNPLNTLATTSRQARENTRNGHRVVGAINGSFFDMSAKTPMYLISYNNRIINSGIVASGNDQYVNKPIAFGIDKQGNPLIDSFNMKLSLNHNSNTYEITGINKVRNNDNLILYTPENTGGYTNTNPYGIEVIFKNASKNKDLEFGDTITGVVSEIKPHGDSTNTKVPEDGFVLSGHGDKLALLKTMNLGDEVQIQLNIDEKWKGSKFMAASGPTLVNNGKVELGMDPNSSRARERAPRTAIAIDKTMTKVFLVTVDGRNTNSRGMNLTEFAQYLVKAGAYKALNLDGGGSTTMVVRKQGDDYATLINKPSDISERGVSTTFQAISTAPLGDPARMELSLSKGGEILVGSTITVNTMVLDQYYNRLALDSSKLSISTDLGTVKGNSITLSKAGKGFVTAKYGNVTKQIPITVVSEAAKFKDVPSSYPYYREIKYLTDRNIITGYTDGTFRPGNTLKRVDAALLLARSLNLNTSNVPNVQFVDVPKTYRYYNEIAAVAGAKIMTGKAGNKFDLNAPLTRAEMAVILQRAFKLQGKANVEFKDVKPGSFGYEAISALIANKITEGYNDNTFRPGQAVTRVQYALFLYRSL</sequence>
<evidence type="ECO:0000313" key="5">
    <source>
        <dbReference type="Proteomes" id="UP000682111"/>
    </source>
</evidence>
<name>A0A919WLV3_9BACI</name>
<reference evidence="4" key="1">
    <citation type="submission" date="2021-03" db="EMBL/GenBank/DDBJ databases">
        <title>Antimicrobial resistance genes in bacteria isolated from Japanese honey, and their potential for conferring macrolide and lincosamide resistance in the American foulbrood pathogen Paenibacillus larvae.</title>
        <authorList>
            <person name="Okamoto M."/>
            <person name="Kumagai M."/>
            <person name="Kanamori H."/>
            <person name="Takamatsu D."/>
        </authorList>
    </citation>
    <scope>NUCLEOTIDE SEQUENCE</scope>
    <source>
        <strain evidence="4">J27TS8</strain>
    </source>
</reference>
<keyword evidence="5" id="KW-1185">Reference proteome</keyword>
<dbReference type="InterPro" id="IPR018711">
    <property type="entry name" value="NAGPA"/>
</dbReference>
<protein>
    <recommendedName>
        <fullName evidence="3">SLH domain-containing protein</fullName>
    </recommendedName>
</protein>
<dbReference type="PANTHER" id="PTHR40446">
    <property type="entry name" value="N-ACETYLGLUCOSAMINE-1-PHOSPHODIESTER ALPHA-N-ACETYLGLUCOSAMINIDASE"/>
    <property type="match status" value="1"/>
</dbReference>
<feature type="domain" description="SLH" evidence="3">
    <location>
        <begin position="486"/>
        <end position="549"/>
    </location>
</feature>
<comment type="caution">
    <text evidence="4">The sequence shown here is derived from an EMBL/GenBank/DDBJ whole genome shotgun (WGS) entry which is preliminary data.</text>
</comment>
<keyword evidence="1 2" id="KW-0732">Signal</keyword>
<feature type="chain" id="PRO_5037159339" description="SLH domain-containing protein" evidence="2">
    <location>
        <begin position="27"/>
        <end position="659"/>
    </location>
</feature>